<dbReference type="SMART" id="SM00156">
    <property type="entry name" value="PP2Ac"/>
    <property type="match status" value="1"/>
</dbReference>
<protein>
    <recommendedName>
        <fullName evidence="1">Serine/threonine-protein phosphatase</fullName>
        <ecNumber evidence="1">3.1.3.16</ecNumber>
    </recommendedName>
</protein>
<gene>
    <name evidence="3" type="ORF">M0813_29766</name>
</gene>
<comment type="catalytic activity">
    <reaction evidence="1">
        <text>O-phospho-L-threonyl-[protein] + H2O = L-threonyl-[protein] + phosphate</text>
        <dbReference type="Rhea" id="RHEA:47004"/>
        <dbReference type="Rhea" id="RHEA-COMP:11060"/>
        <dbReference type="Rhea" id="RHEA-COMP:11605"/>
        <dbReference type="ChEBI" id="CHEBI:15377"/>
        <dbReference type="ChEBI" id="CHEBI:30013"/>
        <dbReference type="ChEBI" id="CHEBI:43474"/>
        <dbReference type="ChEBI" id="CHEBI:61977"/>
        <dbReference type="EC" id="3.1.3.16"/>
    </reaction>
</comment>
<accession>A0ABQ8XLR8</accession>
<dbReference type="InterPro" id="IPR006186">
    <property type="entry name" value="Ser/Thr-sp_prot-phosphatase"/>
</dbReference>
<keyword evidence="4" id="KW-1185">Reference proteome</keyword>
<dbReference type="SUPFAM" id="SSF56300">
    <property type="entry name" value="Metallo-dependent phosphatases"/>
    <property type="match status" value="1"/>
</dbReference>
<dbReference type="InterPro" id="IPR004843">
    <property type="entry name" value="Calcineurin-like_PHP"/>
</dbReference>
<dbReference type="PANTHER" id="PTHR45673">
    <property type="entry name" value="SERINE/THREONINE-PROTEIN PHOSPHATASE 2B CATALYTIC SUBUNIT 1-RELATED"/>
    <property type="match status" value="1"/>
</dbReference>
<sequence>MEKTKNYKKLINILISSTQKNKTSEQKVHQALPNIKNAKLICKQVKKLFSQEPNIVFVRTPTNVIGDSHGQFFDLLQVFKEEAGINIEKCRNESFIFLGDYVDRGNWSLQLILFLFLLKILYPTNVTLIRGNHECRETTMLYRFSKDCKKIYPNTNAWEMFLDVFNTLPIACVIDSKYFCVHGGISQGLNTIQSIRELDRFKDIPKNGKFSELFWNDPNSEIDYFSNLSPRGSGMHYGKKAVKEFLSNNRIESIFRSHQKFEEGFNLPFENIKELKLSVLTIWSMPNYGYINQNKGYYLKLSSDSDFNLKQLVEIKISHDPGHEENNLEN</sequence>
<dbReference type="PRINTS" id="PR00114">
    <property type="entry name" value="STPHPHTASE"/>
</dbReference>
<organism evidence="3 4">
    <name type="scientific">Anaeramoeba flamelloides</name>
    <dbReference type="NCBI Taxonomy" id="1746091"/>
    <lineage>
        <taxon>Eukaryota</taxon>
        <taxon>Metamonada</taxon>
        <taxon>Anaeramoebidae</taxon>
        <taxon>Anaeramoeba</taxon>
    </lineage>
</organism>
<reference evidence="3" key="1">
    <citation type="submission" date="2022-08" db="EMBL/GenBank/DDBJ databases">
        <title>Novel sulfate-reducing endosymbionts in the free-living metamonad Anaeramoeba.</title>
        <authorList>
            <person name="Jerlstrom-Hultqvist J."/>
            <person name="Cepicka I."/>
            <person name="Gallot-Lavallee L."/>
            <person name="Salas-Leiva D."/>
            <person name="Curtis B.A."/>
            <person name="Zahonova K."/>
            <person name="Pipaliya S."/>
            <person name="Dacks J."/>
            <person name="Roger A.J."/>
        </authorList>
    </citation>
    <scope>NUCLEOTIDE SEQUENCE</scope>
    <source>
        <strain evidence="3">Schooner1</strain>
    </source>
</reference>
<dbReference type="InterPro" id="IPR043360">
    <property type="entry name" value="PP2B"/>
</dbReference>
<proteinExistence type="inferred from homology"/>
<name>A0ABQ8XLR8_9EUKA</name>
<evidence type="ECO:0000256" key="1">
    <source>
        <dbReference type="RuleBase" id="RU004273"/>
    </source>
</evidence>
<dbReference type="Pfam" id="PF00149">
    <property type="entry name" value="Metallophos"/>
    <property type="match status" value="1"/>
</dbReference>
<dbReference type="Gene3D" id="3.60.21.10">
    <property type="match status" value="1"/>
</dbReference>
<comment type="similarity">
    <text evidence="1">Belongs to the PPP phosphatase family.</text>
</comment>
<feature type="domain" description="Serine/threonine specific protein phosphatases" evidence="2">
    <location>
        <begin position="129"/>
        <end position="134"/>
    </location>
</feature>
<dbReference type="Proteomes" id="UP001150062">
    <property type="component" value="Unassembled WGS sequence"/>
</dbReference>
<keyword evidence="1" id="KW-0378">Hydrolase</keyword>
<evidence type="ECO:0000313" key="3">
    <source>
        <dbReference type="EMBL" id="KAJ6233461.1"/>
    </source>
</evidence>
<comment type="caution">
    <text evidence="3">The sequence shown here is derived from an EMBL/GenBank/DDBJ whole genome shotgun (WGS) entry which is preliminary data.</text>
</comment>
<dbReference type="InterPro" id="IPR029052">
    <property type="entry name" value="Metallo-depent_PP-like"/>
</dbReference>
<evidence type="ECO:0000313" key="4">
    <source>
        <dbReference type="Proteomes" id="UP001150062"/>
    </source>
</evidence>
<dbReference type="EMBL" id="JAOAOG010000276">
    <property type="protein sequence ID" value="KAJ6233461.1"/>
    <property type="molecule type" value="Genomic_DNA"/>
</dbReference>
<dbReference type="EC" id="3.1.3.16" evidence="1"/>
<dbReference type="PROSITE" id="PS00125">
    <property type="entry name" value="SER_THR_PHOSPHATASE"/>
    <property type="match status" value="1"/>
</dbReference>
<evidence type="ECO:0000259" key="2">
    <source>
        <dbReference type="PROSITE" id="PS00125"/>
    </source>
</evidence>